<evidence type="ECO:0000313" key="2">
    <source>
        <dbReference type="EMBL" id="KKN63399.1"/>
    </source>
</evidence>
<feature type="transmembrane region" description="Helical" evidence="1">
    <location>
        <begin position="12"/>
        <end position="34"/>
    </location>
</feature>
<sequence length="242" mass="26997">MYLNKNKYNSIILILILVIIPIICTSSIIGSKIFRDLHQNEKIGFNLKTSQFIEGFSVSSTLHKLVWVEGHLTLTLVANESGTITVEFTDSLNGNYFTQINEDVILMGNNEVQVVQFKFLPHITTLPGNYNFTLNITGLYNYTENFEIILGLGYVLLLLITTIFGVGVIIILTNKKGIEKPKVTILTTSDNSMSSNINEISISKIGCPECKKLINEGLTFCPECGARIPEFLRFNPNSPRGL</sequence>
<evidence type="ECO:0000256" key="1">
    <source>
        <dbReference type="SAM" id="Phobius"/>
    </source>
</evidence>
<keyword evidence="1" id="KW-0812">Transmembrane</keyword>
<keyword evidence="1" id="KW-0472">Membrane</keyword>
<organism evidence="2">
    <name type="scientific">marine sediment metagenome</name>
    <dbReference type="NCBI Taxonomy" id="412755"/>
    <lineage>
        <taxon>unclassified sequences</taxon>
        <taxon>metagenomes</taxon>
        <taxon>ecological metagenomes</taxon>
    </lineage>
</organism>
<evidence type="ECO:0008006" key="3">
    <source>
        <dbReference type="Google" id="ProtNLM"/>
    </source>
</evidence>
<comment type="caution">
    <text evidence="2">The sequence shown here is derived from an EMBL/GenBank/DDBJ whole genome shotgun (WGS) entry which is preliminary data.</text>
</comment>
<gene>
    <name evidence="2" type="ORF">LCGC14_0502290</name>
</gene>
<protein>
    <recommendedName>
        <fullName evidence="3">Zinc-ribbon domain-containing protein</fullName>
    </recommendedName>
</protein>
<proteinExistence type="predicted"/>
<feature type="transmembrane region" description="Helical" evidence="1">
    <location>
        <begin position="148"/>
        <end position="172"/>
    </location>
</feature>
<keyword evidence="1" id="KW-1133">Transmembrane helix</keyword>
<dbReference type="EMBL" id="LAZR01000591">
    <property type="protein sequence ID" value="KKN63399.1"/>
    <property type="molecule type" value="Genomic_DNA"/>
</dbReference>
<dbReference type="AlphaFoldDB" id="A0A0F9S8N5"/>
<name>A0A0F9S8N5_9ZZZZ</name>
<reference evidence="2" key="1">
    <citation type="journal article" date="2015" name="Nature">
        <title>Complex archaea that bridge the gap between prokaryotes and eukaryotes.</title>
        <authorList>
            <person name="Spang A."/>
            <person name="Saw J.H."/>
            <person name="Jorgensen S.L."/>
            <person name="Zaremba-Niedzwiedzka K."/>
            <person name="Martijn J."/>
            <person name="Lind A.E."/>
            <person name="van Eijk R."/>
            <person name="Schleper C."/>
            <person name="Guy L."/>
            <person name="Ettema T.J."/>
        </authorList>
    </citation>
    <scope>NUCLEOTIDE SEQUENCE</scope>
</reference>
<accession>A0A0F9S8N5</accession>